<dbReference type="PROSITE" id="PS51462">
    <property type="entry name" value="NUDIX"/>
    <property type="match status" value="1"/>
</dbReference>
<evidence type="ECO:0000259" key="1">
    <source>
        <dbReference type="PROSITE" id="PS51462"/>
    </source>
</evidence>
<keyword evidence="3" id="KW-1185">Reference proteome</keyword>
<dbReference type="RefSeq" id="WP_114016582.1">
    <property type="nucleotide sequence ID" value="NZ_QOIM01000036.1"/>
</dbReference>
<dbReference type="AlphaFoldDB" id="A0A367EIZ6"/>
<proteinExistence type="predicted"/>
<sequence>MSEDKRHREPVDVHLILRRGGTASPEILLSRRAGPVYASGLWHLPSGHLDGPHEDIVEALVREAREETGVTIDAADVHAAVTVHHRSPGGAARIGVLCEVRRWEGTPGVREPQVCDAMDWFRLDDGLPHPMVAYCRAGLDAYRAGARLALHFQHPADAIAYTPEQDRLRLVTAAGGPVVASEPDGRVRQFAERAVGRIVSWTDTSWVREGSRVWRAHGAAGGTWYVKVHQGDRFHAREVGAYRTWVPRLGAAAPRLVAADSRLRAVVVTAAPGRPLHGTVPSSREQQVLFRRIGALAAAIHTSAPPQPGPAPGDMQLEKIEHHLRRARPHLGPGDEDFLRVRAGRARELPDVECVATHGDFQLRNLLCAEDGGLAVIDFERSEPGPAVRDLVRLSDAWAGRPDLYDAFLTGYGRTLTLVEEERLTVDSALDALSGIQYGAAHGDPELLERGLRTLARLRADDRCKPCPHHR</sequence>
<gene>
    <name evidence="2" type="ORF">DQ392_17705</name>
</gene>
<dbReference type="Gene3D" id="3.90.1200.10">
    <property type="match status" value="1"/>
</dbReference>
<dbReference type="SUPFAM" id="SSF56112">
    <property type="entry name" value="Protein kinase-like (PK-like)"/>
    <property type="match status" value="1"/>
</dbReference>
<evidence type="ECO:0000313" key="3">
    <source>
        <dbReference type="Proteomes" id="UP000253507"/>
    </source>
</evidence>
<dbReference type="Pfam" id="PF01636">
    <property type="entry name" value="APH"/>
    <property type="match status" value="1"/>
</dbReference>
<dbReference type="Pfam" id="PF00293">
    <property type="entry name" value="NUDIX"/>
    <property type="match status" value="1"/>
</dbReference>
<accession>A0A367EIZ6</accession>
<dbReference type="Gene3D" id="3.90.79.10">
    <property type="entry name" value="Nucleoside Triphosphate Pyrophosphohydrolase"/>
    <property type="match status" value="1"/>
</dbReference>
<feature type="domain" description="Nudix hydrolase" evidence="1">
    <location>
        <begin position="6"/>
        <end position="148"/>
    </location>
</feature>
<dbReference type="OrthoDB" id="21342at2"/>
<dbReference type="InterPro" id="IPR011009">
    <property type="entry name" value="Kinase-like_dom_sf"/>
</dbReference>
<name>A0A367EIZ6_9ACTN</name>
<dbReference type="SUPFAM" id="SSF55811">
    <property type="entry name" value="Nudix"/>
    <property type="match status" value="1"/>
</dbReference>
<dbReference type="CDD" id="cd04683">
    <property type="entry name" value="NUDIX_Hydrolase"/>
    <property type="match status" value="1"/>
</dbReference>
<dbReference type="Proteomes" id="UP000253507">
    <property type="component" value="Unassembled WGS sequence"/>
</dbReference>
<comment type="caution">
    <text evidence="2">The sequence shown here is derived from an EMBL/GenBank/DDBJ whole genome shotgun (WGS) entry which is preliminary data.</text>
</comment>
<dbReference type="InterPro" id="IPR002575">
    <property type="entry name" value="Aminoglycoside_PTrfase"/>
</dbReference>
<evidence type="ECO:0000313" key="2">
    <source>
        <dbReference type="EMBL" id="RCG17672.1"/>
    </source>
</evidence>
<reference evidence="2 3" key="1">
    <citation type="submission" date="2018-06" db="EMBL/GenBank/DDBJ databases">
        <title>Streptomyces reniochalinae sp. nov. and Streptomyces diacarnus sp. nov. from marine sponges.</title>
        <authorList>
            <person name="Li L."/>
        </authorList>
    </citation>
    <scope>NUCLEOTIDE SEQUENCE [LARGE SCALE GENOMIC DNA]</scope>
    <source>
        <strain evidence="2 3">LHW50302</strain>
    </source>
</reference>
<dbReference type="InterPro" id="IPR000086">
    <property type="entry name" value="NUDIX_hydrolase_dom"/>
</dbReference>
<dbReference type="InterPro" id="IPR015797">
    <property type="entry name" value="NUDIX_hydrolase-like_dom_sf"/>
</dbReference>
<organism evidence="2 3">
    <name type="scientific">Streptomyces reniochalinae</name>
    <dbReference type="NCBI Taxonomy" id="2250578"/>
    <lineage>
        <taxon>Bacteria</taxon>
        <taxon>Bacillati</taxon>
        <taxon>Actinomycetota</taxon>
        <taxon>Actinomycetes</taxon>
        <taxon>Kitasatosporales</taxon>
        <taxon>Streptomycetaceae</taxon>
        <taxon>Streptomyces</taxon>
    </lineage>
</organism>
<protein>
    <submittedName>
        <fullName evidence="2">NUDIX domain-containing protein</fullName>
    </submittedName>
</protein>
<dbReference type="EMBL" id="QOIM01000036">
    <property type="protein sequence ID" value="RCG17672.1"/>
    <property type="molecule type" value="Genomic_DNA"/>
</dbReference>